<evidence type="ECO:0000313" key="2">
    <source>
        <dbReference type="Proteomes" id="UP000887458"/>
    </source>
</evidence>
<accession>A0ABQ8J417</accession>
<reference evidence="1 2" key="1">
    <citation type="journal article" date="2018" name="J. Allergy Clin. Immunol.">
        <title>High-quality assembly of Dermatophagoides pteronyssinus genome and transcriptome reveals a wide range of novel allergens.</title>
        <authorList>
            <person name="Liu X.Y."/>
            <person name="Yang K.Y."/>
            <person name="Wang M.Q."/>
            <person name="Kwok J.S."/>
            <person name="Zeng X."/>
            <person name="Yang Z."/>
            <person name="Xiao X.J."/>
            <person name="Lau C.P."/>
            <person name="Li Y."/>
            <person name="Huang Z.M."/>
            <person name="Ba J.G."/>
            <person name="Yim A.K."/>
            <person name="Ouyang C.Y."/>
            <person name="Ngai S.M."/>
            <person name="Chan T.F."/>
            <person name="Leung E.L."/>
            <person name="Liu L."/>
            <person name="Liu Z.G."/>
            <person name="Tsui S.K."/>
        </authorList>
    </citation>
    <scope>NUCLEOTIDE SEQUENCE [LARGE SCALE GENOMIC DNA]</scope>
    <source>
        <strain evidence="1">Derp</strain>
    </source>
</reference>
<protein>
    <submittedName>
        <fullName evidence="1">Uncharacterized protein</fullName>
    </submittedName>
</protein>
<keyword evidence="2" id="KW-1185">Reference proteome</keyword>
<dbReference type="EMBL" id="NJHN03000077">
    <property type="protein sequence ID" value="KAH9417222.1"/>
    <property type="molecule type" value="Genomic_DNA"/>
</dbReference>
<organism evidence="1 2">
    <name type="scientific">Dermatophagoides pteronyssinus</name>
    <name type="common">European house dust mite</name>
    <dbReference type="NCBI Taxonomy" id="6956"/>
    <lineage>
        <taxon>Eukaryota</taxon>
        <taxon>Metazoa</taxon>
        <taxon>Ecdysozoa</taxon>
        <taxon>Arthropoda</taxon>
        <taxon>Chelicerata</taxon>
        <taxon>Arachnida</taxon>
        <taxon>Acari</taxon>
        <taxon>Acariformes</taxon>
        <taxon>Sarcoptiformes</taxon>
        <taxon>Astigmata</taxon>
        <taxon>Psoroptidia</taxon>
        <taxon>Analgoidea</taxon>
        <taxon>Pyroglyphidae</taxon>
        <taxon>Dermatophagoidinae</taxon>
        <taxon>Dermatophagoides</taxon>
    </lineage>
</organism>
<reference evidence="1 2" key="2">
    <citation type="journal article" date="2022" name="Mol. Biol. Evol.">
        <title>Comparative Genomics Reveals Insights into the Divergent Evolution of Astigmatic Mites and Household Pest Adaptations.</title>
        <authorList>
            <person name="Xiong Q."/>
            <person name="Wan A.T."/>
            <person name="Liu X."/>
            <person name="Fung C.S."/>
            <person name="Xiao X."/>
            <person name="Malainual N."/>
            <person name="Hou J."/>
            <person name="Wang L."/>
            <person name="Wang M."/>
            <person name="Yang K.Y."/>
            <person name="Cui Y."/>
            <person name="Leung E.L."/>
            <person name="Nong W."/>
            <person name="Shin S.K."/>
            <person name="Au S.W."/>
            <person name="Jeong K.Y."/>
            <person name="Chew F.T."/>
            <person name="Hui J.H."/>
            <person name="Leung T.F."/>
            <person name="Tungtrongchitr A."/>
            <person name="Zhong N."/>
            <person name="Liu Z."/>
            <person name="Tsui S.K."/>
        </authorList>
    </citation>
    <scope>NUCLEOTIDE SEQUENCE [LARGE SCALE GENOMIC DNA]</scope>
    <source>
        <strain evidence="1">Derp</strain>
    </source>
</reference>
<gene>
    <name evidence="1" type="ORF">DERP_007219</name>
</gene>
<sequence>MANISSIYVDIAPGAACNNGGIGTTALHDSEIAPEKKTELPEFFKKKTYVTITYQCDFFLDSDDIWTIFSSYEKSMTYNYRNDRQSCSCKE</sequence>
<evidence type="ECO:0000313" key="1">
    <source>
        <dbReference type="EMBL" id="KAH9417222.1"/>
    </source>
</evidence>
<dbReference type="Proteomes" id="UP000887458">
    <property type="component" value="Unassembled WGS sequence"/>
</dbReference>
<proteinExistence type="predicted"/>
<name>A0ABQ8J417_DERPT</name>
<comment type="caution">
    <text evidence="1">The sequence shown here is derived from an EMBL/GenBank/DDBJ whole genome shotgun (WGS) entry which is preliminary data.</text>
</comment>